<protein>
    <submittedName>
        <fullName evidence="1">Uncharacterized protein</fullName>
    </submittedName>
</protein>
<evidence type="ECO:0000313" key="1">
    <source>
        <dbReference type="EMBL" id="KAK5968420.1"/>
    </source>
</evidence>
<dbReference type="EMBL" id="WIXE01021397">
    <property type="protein sequence ID" value="KAK5968420.1"/>
    <property type="molecule type" value="Genomic_DNA"/>
</dbReference>
<accession>A0AAN8F0S4</accession>
<comment type="caution">
    <text evidence="1">The sequence shown here is derived from an EMBL/GenBank/DDBJ whole genome shotgun (WGS) entry which is preliminary data.</text>
</comment>
<sequence>MVHFCFIPHPAVARAHMDRTTQRRTPGVAEKMKAMPWPRCPRVGLDEIELRRIAKQRRLQLLHNCKLSLHTVVEEDEKDVEKRRN</sequence>
<evidence type="ECO:0000313" key="2">
    <source>
        <dbReference type="Proteomes" id="UP001331761"/>
    </source>
</evidence>
<keyword evidence="2" id="KW-1185">Reference proteome</keyword>
<proteinExistence type="predicted"/>
<gene>
    <name evidence="1" type="ORF">GCK32_013791</name>
</gene>
<reference evidence="1 2" key="1">
    <citation type="submission" date="2019-10" db="EMBL/GenBank/DDBJ databases">
        <title>Assembly and Annotation for the nematode Trichostrongylus colubriformis.</title>
        <authorList>
            <person name="Martin J."/>
        </authorList>
    </citation>
    <scope>NUCLEOTIDE SEQUENCE [LARGE SCALE GENOMIC DNA]</scope>
    <source>
        <strain evidence="1">G859</strain>
        <tissue evidence="1">Whole worm</tissue>
    </source>
</reference>
<dbReference type="Proteomes" id="UP001331761">
    <property type="component" value="Unassembled WGS sequence"/>
</dbReference>
<dbReference type="AlphaFoldDB" id="A0AAN8F0S4"/>
<organism evidence="1 2">
    <name type="scientific">Trichostrongylus colubriformis</name>
    <name type="common">Black scour worm</name>
    <dbReference type="NCBI Taxonomy" id="6319"/>
    <lineage>
        <taxon>Eukaryota</taxon>
        <taxon>Metazoa</taxon>
        <taxon>Ecdysozoa</taxon>
        <taxon>Nematoda</taxon>
        <taxon>Chromadorea</taxon>
        <taxon>Rhabditida</taxon>
        <taxon>Rhabditina</taxon>
        <taxon>Rhabditomorpha</taxon>
        <taxon>Strongyloidea</taxon>
        <taxon>Trichostrongylidae</taxon>
        <taxon>Trichostrongylus</taxon>
    </lineage>
</organism>
<name>A0AAN8F0S4_TRICO</name>